<protein>
    <recommendedName>
        <fullName evidence="1">Glycosyltransferase 2-like domain-containing protein</fullName>
    </recommendedName>
</protein>
<proteinExistence type="predicted"/>
<dbReference type="CDD" id="cd04179">
    <property type="entry name" value="DPM_DPG-synthase_like"/>
    <property type="match status" value="1"/>
</dbReference>
<dbReference type="PANTHER" id="PTHR48090:SF7">
    <property type="entry name" value="RFBJ PROTEIN"/>
    <property type="match status" value="1"/>
</dbReference>
<feature type="domain" description="Glycosyltransferase 2-like" evidence="1">
    <location>
        <begin position="7"/>
        <end position="168"/>
    </location>
</feature>
<reference evidence="2" key="1">
    <citation type="submission" date="2018-06" db="EMBL/GenBank/DDBJ databases">
        <authorList>
            <person name="Zhirakovskaya E."/>
        </authorList>
    </citation>
    <scope>NUCLEOTIDE SEQUENCE</scope>
</reference>
<dbReference type="InterPro" id="IPR029044">
    <property type="entry name" value="Nucleotide-diphossugar_trans"/>
</dbReference>
<evidence type="ECO:0000313" key="2">
    <source>
        <dbReference type="EMBL" id="VAW20116.1"/>
    </source>
</evidence>
<dbReference type="AlphaFoldDB" id="A0A3B0UKL5"/>
<name>A0A3B0UKL5_9ZZZZ</name>
<dbReference type="SUPFAM" id="SSF53448">
    <property type="entry name" value="Nucleotide-diphospho-sugar transferases"/>
    <property type="match status" value="1"/>
</dbReference>
<organism evidence="2">
    <name type="scientific">hydrothermal vent metagenome</name>
    <dbReference type="NCBI Taxonomy" id="652676"/>
    <lineage>
        <taxon>unclassified sequences</taxon>
        <taxon>metagenomes</taxon>
        <taxon>ecological metagenomes</taxon>
    </lineage>
</organism>
<gene>
    <name evidence="2" type="ORF">MNBD_BACTEROID01-283</name>
</gene>
<evidence type="ECO:0000259" key="1">
    <source>
        <dbReference type="Pfam" id="PF00535"/>
    </source>
</evidence>
<dbReference type="InterPro" id="IPR001173">
    <property type="entry name" value="Glyco_trans_2-like"/>
</dbReference>
<dbReference type="InterPro" id="IPR050256">
    <property type="entry name" value="Glycosyltransferase_2"/>
</dbReference>
<sequence>MTEKLKVVMPVYNEEGIIAHVIDKWTQKLLELNIDFQILAYNDGSKDGTLEILTEIEKQNKYLKAINKPNSGHGPTILRGYSESIDSEWIFQIDSDDEIDVIYFEKLWANRNQFDFLIGNRINRQTPHIRRFISWFSRLTVFLFYSRNIMDVNCPYRLMRTEKFKEIFNLIPNDTLAPNIIITGVACKKKFNIYQTDVSFKIRQTGEVSIKRWKLLKFSIKSFWQTIKFRFQNKL</sequence>
<dbReference type="PANTHER" id="PTHR48090">
    <property type="entry name" value="UNDECAPRENYL-PHOSPHATE 4-DEOXY-4-FORMAMIDO-L-ARABINOSE TRANSFERASE-RELATED"/>
    <property type="match status" value="1"/>
</dbReference>
<dbReference type="Pfam" id="PF00535">
    <property type="entry name" value="Glycos_transf_2"/>
    <property type="match status" value="1"/>
</dbReference>
<dbReference type="EMBL" id="UOEP01000114">
    <property type="protein sequence ID" value="VAW20116.1"/>
    <property type="molecule type" value="Genomic_DNA"/>
</dbReference>
<accession>A0A3B0UKL5</accession>
<dbReference type="Gene3D" id="3.90.550.10">
    <property type="entry name" value="Spore Coat Polysaccharide Biosynthesis Protein SpsA, Chain A"/>
    <property type="match status" value="1"/>
</dbReference>